<protein>
    <submittedName>
        <fullName evidence="2">Uncharacterized protein</fullName>
    </submittedName>
</protein>
<dbReference type="HOGENOM" id="CLU_2197131_0_0_1"/>
<gene>
    <name evidence="2" type="ORF">FOQG_16984</name>
</gene>
<dbReference type="AlphaFoldDB" id="X0C6G8"/>
<name>X0C6G8_FUSOX</name>
<accession>X0C6G8</accession>
<reference evidence="2 3" key="1">
    <citation type="submission" date="2011-11" db="EMBL/GenBank/DDBJ databases">
        <title>The Genome Sequence of Fusarium oxysporum PHW815.</title>
        <authorList>
            <consortium name="The Broad Institute Genome Sequencing Platform"/>
            <person name="Ma L.-J."/>
            <person name="Gale L.R."/>
            <person name="Schwartz D.C."/>
            <person name="Zhou S."/>
            <person name="Corby-Kistler H."/>
            <person name="Young S.K."/>
            <person name="Zeng Q."/>
            <person name="Gargeya S."/>
            <person name="Fitzgerald M."/>
            <person name="Haas B."/>
            <person name="Abouelleil A."/>
            <person name="Alvarado L."/>
            <person name="Arachchi H.M."/>
            <person name="Berlin A."/>
            <person name="Brown A."/>
            <person name="Chapman S.B."/>
            <person name="Chen Z."/>
            <person name="Dunbar C."/>
            <person name="Freedman E."/>
            <person name="Gearin G."/>
            <person name="Goldberg J."/>
            <person name="Griggs A."/>
            <person name="Gujja S."/>
            <person name="Heiman D."/>
            <person name="Howarth C."/>
            <person name="Larson L."/>
            <person name="Lui A."/>
            <person name="MacDonald P.J.P."/>
            <person name="Montmayeur A."/>
            <person name="Murphy C."/>
            <person name="Neiman D."/>
            <person name="Pearson M."/>
            <person name="Priest M."/>
            <person name="Roberts A."/>
            <person name="Saif S."/>
            <person name="Shea T."/>
            <person name="Shenoy N."/>
            <person name="Sisk P."/>
            <person name="Stolte C."/>
            <person name="Sykes S."/>
            <person name="Wortman J."/>
            <person name="Nusbaum C."/>
            <person name="Birren B."/>
        </authorList>
    </citation>
    <scope>NUCLEOTIDE SEQUENCE [LARGE SCALE GENOMIC DNA]</scope>
    <source>
        <strain evidence="2 3">54005</strain>
    </source>
</reference>
<keyword evidence="3" id="KW-1185">Reference proteome</keyword>
<proteinExistence type="predicted"/>
<sequence>MELTRNKQFIQLQLERAQEEIAKKRAKLDKEEQEVLACIAKEDKKYRMLAGDRLQNALELMEDLKIAMDREDGVLDGIDGIETNVFYADDSDVDYADQFEDCDETWIP</sequence>
<evidence type="ECO:0000313" key="2">
    <source>
        <dbReference type="EMBL" id="EXK78327.1"/>
    </source>
</evidence>
<dbReference type="EMBL" id="JH658528">
    <property type="protein sequence ID" value="EXK78327.1"/>
    <property type="molecule type" value="Genomic_DNA"/>
</dbReference>
<evidence type="ECO:0000256" key="1">
    <source>
        <dbReference type="SAM" id="Coils"/>
    </source>
</evidence>
<keyword evidence="1" id="KW-0175">Coiled coil</keyword>
<dbReference type="Proteomes" id="UP000030663">
    <property type="component" value="Unassembled WGS sequence"/>
</dbReference>
<feature type="coiled-coil region" evidence="1">
    <location>
        <begin position="7"/>
        <end position="34"/>
    </location>
</feature>
<organism evidence="2 3">
    <name type="scientific">Fusarium oxysporum f. sp. raphani 54005</name>
    <dbReference type="NCBI Taxonomy" id="1089458"/>
    <lineage>
        <taxon>Eukaryota</taxon>
        <taxon>Fungi</taxon>
        <taxon>Dikarya</taxon>
        <taxon>Ascomycota</taxon>
        <taxon>Pezizomycotina</taxon>
        <taxon>Sordariomycetes</taxon>
        <taxon>Hypocreomycetidae</taxon>
        <taxon>Hypocreales</taxon>
        <taxon>Nectriaceae</taxon>
        <taxon>Fusarium</taxon>
        <taxon>Fusarium oxysporum species complex</taxon>
    </lineage>
</organism>
<evidence type="ECO:0000313" key="3">
    <source>
        <dbReference type="Proteomes" id="UP000030663"/>
    </source>
</evidence>